<dbReference type="InterPro" id="IPR009081">
    <property type="entry name" value="PP-bd_ACP"/>
</dbReference>
<comment type="similarity">
    <text evidence="4">Belongs to the NRP synthetase family.</text>
</comment>
<dbReference type="NCBIfam" id="TIGR01733">
    <property type="entry name" value="AA-adenyl-dom"/>
    <property type="match status" value="1"/>
</dbReference>
<dbReference type="GO" id="GO:0005737">
    <property type="term" value="C:cytoplasm"/>
    <property type="evidence" value="ECO:0007669"/>
    <property type="project" value="TreeGrafter"/>
</dbReference>
<dbReference type="PANTHER" id="PTHR45527">
    <property type="entry name" value="NONRIBOSOMAL PEPTIDE SYNTHETASE"/>
    <property type="match status" value="1"/>
</dbReference>
<dbReference type="InterPro" id="IPR006162">
    <property type="entry name" value="Ppantetheine_attach_site"/>
</dbReference>
<dbReference type="InterPro" id="IPR000873">
    <property type="entry name" value="AMP-dep_synth/lig_dom"/>
</dbReference>
<reference evidence="6 7" key="2">
    <citation type="submission" date="2021-10" db="EMBL/GenBank/DDBJ databases">
        <authorList>
            <person name="Piombo E."/>
        </authorList>
    </citation>
    <scope>NUCLEOTIDE SEQUENCE [LARGE SCALE GENOMIC DNA]</scope>
</reference>
<reference evidence="7" key="1">
    <citation type="submission" date="2019-06" db="EMBL/GenBank/DDBJ databases">
        <authorList>
            <person name="Broberg M."/>
        </authorList>
    </citation>
    <scope>NUCLEOTIDE SEQUENCE [LARGE SCALE GENOMIC DNA]</scope>
</reference>
<dbReference type="InterPro" id="IPR010071">
    <property type="entry name" value="AA_adenyl_dom"/>
</dbReference>
<dbReference type="Gene3D" id="3.30.559.10">
    <property type="entry name" value="Chloramphenicol acetyltransferase-like domain"/>
    <property type="match status" value="3"/>
</dbReference>
<dbReference type="PROSITE" id="PS50075">
    <property type="entry name" value="CARRIER"/>
    <property type="match status" value="2"/>
</dbReference>
<keyword evidence="2" id="KW-0597">Phosphoprotein</keyword>
<dbReference type="Gene3D" id="3.30.300.30">
    <property type="match status" value="2"/>
</dbReference>
<dbReference type="Gene3D" id="1.10.1200.10">
    <property type="entry name" value="ACP-like"/>
    <property type="match status" value="2"/>
</dbReference>
<dbReference type="Pfam" id="PF00668">
    <property type="entry name" value="Condensation"/>
    <property type="match status" value="2"/>
</dbReference>
<dbReference type="FunFam" id="3.30.300.30:FF:000015">
    <property type="entry name" value="Nonribosomal peptide synthase SidD"/>
    <property type="match status" value="2"/>
</dbReference>
<dbReference type="Proteomes" id="UP000754883">
    <property type="component" value="Unassembled WGS sequence"/>
</dbReference>
<dbReference type="InterPro" id="IPR036736">
    <property type="entry name" value="ACP-like_sf"/>
</dbReference>
<dbReference type="Pfam" id="PF00550">
    <property type="entry name" value="PP-binding"/>
    <property type="match status" value="2"/>
</dbReference>
<dbReference type="GO" id="GO:0043041">
    <property type="term" value="P:amino acid activation for nonribosomal peptide biosynthetic process"/>
    <property type="evidence" value="ECO:0007669"/>
    <property type="project" value="TreeGrafter"/>
</dbReference>
<feature type="domain" description="Carrier" evidence="5">
    <location>
        <begin position="985"/>
        <end position="1061"/>
    </location>
</feature>
<gene>
    <name evidence="6" type="ORF">CBYS24578_00000660</name>
</gene>
<dbReference type="InterPro" id="IPR001242">
    <property type="entry name" value="Condensation_dom"/>
</dbReference>
<comment type="caution">
    <text evidence="6">The sequence shown here is derived from an EMBL/GenBank/DDBJ whole genome shotgun (WGS) entry which is preliminary data.</text>
</comment>
<dbReference type="CDD" id="cd19545">
    <property type="entry name" value="FUM14_C_NRPS-like"/>
    <property type="match status" value="1"/>
</dbReference>
<dbReference type="Pfam" id="PF00501">
    <property type="entry name" value="AMP-binding"/>
    <property type="match status" value="2"/>
</dbReference>
<evidence type="ECO:0000259" key="5">
    <source>
        <dbReference type="PROSITE" id="PS50075"/>
    </source>
</evidence>
<evidence type="ECO:0000256" key="4">
    <source>
        <dbReference type="ARBA" id="ARBA00029454"/>
    </source>
</evidence>
<dbReference type="FunFam" id="1.10.1200.10:FF:000005">
    <property type="entry name" value="Nonribosomal peptide synthetase 1"/>
    <property type="match status" value="2"/>
</dbReference>
<dbReference type="SUPFAM" id="SSF52777">
    <property type="entry name" value="CoA-dependent acyltransferases"/>
    <property type="match status" value="6"/>
</dbReference>
<organism evidence="6 7">
    <name type="scientific">Clonostachys byssicola</name>
    <dbReference type="NCBI Taxonomy" id="160290"/>
    <lineage>
        <taxon>Eukaryota</taxon>
        <taxon>Fungi</taxon>
        <taxon>Dikarya</taxon>
        <taxon>Ascomycota</taxon>
        <taxon>Pezizomycotina</taxon>
        <taxon>Sordariomycetes</taxon>
        <taxon>Hypocreomycetidae</taxon>
        <taxon>Hypocreales</taxon>
        <taxon>Bionectriaceae</taxon>
        <taxon>Clonostachys</taxon>
    </lineage>
</organism>
<dbReference type="PROSITE" id="PS00455">
    <property type="entry name" value="AMP_BINDING"/>
    <property type="match status" value="2"/>
</dbReference>
<evidence type="ECO:0000256" key="1">
    <source>
        <dbReference type="ARBA" id="ARBA00022450"/>
    </source>
</evidence>
<evidence type="ECO:0000313" key="7">
    <source>
        <dbReference type="Proteomes" id="UP000754883"/>
    </source>
</evidence>
<dbReference type="SUPFAM" id="SSF47336">
    <property type="entry name" value="ACP-like"/>
    <property type="match status" value="2"/>
</dbReference>
<name>A0A9N9XU85_9HYPO</name>
<keyword evidence="7" id="KW-1185">Reference proteome</keyword>
<dbReference type="Gene3D" id="3.40.50.12780">
    <property type="entry name" value="N-terminal domain of ligase-like"/>
    <property type="match status" value="2"/>
</dbReference>
<evidence type="ECO:0000256" key="3">
    <source>
        <dbReference type="ARBA" id="ARBA00022598"/>
    </source>
</evidence>
<dbReference type="InterPro" id="IPR020806">
    <property type="entry name" value="PKS_PP-bd"/>
</dbReference>
<dbReference type="InterPro" id="IPR023213">
    <property type="entry name" value="CAT-like_dom_sf"/>
</dbReference>
<keyword evidence="1" id="KW-0596">Phosphopantetheine</keyword>
<dbReference type="Gene3D" id="3.30.559.30">
    <property type="entry name" value="Nonribosomal peptide synthetase, condensation domain"/>
    <property type="match status" value="4"/>
</dbReference>
<dbReference type="SMART" id="SM00823">
    <property type="entry name" value="PKS_PP"/>
    <property type="match status" value="2"/>
</dbReference>
<proteinExistence type="inferred from homology"/>
<keyword evidence="3" id="KW-0436">Ligase</keyword>
<dbReference type="FunFam" id="3.30.559.30:FF:000003">
    <property type="entry name" value="Nonribosomal peptide synthase SidD"/>
    <property type="match status" value="1"/>
</dbReference>
<accession>A0A9N9XU85</accession>
<dbReference type="GO" id="GO:0031177">
    <property type="term" value="F:phosphopantetheine binding"/>
    <property type="evidence" value="ECO:0007669"/>
    <property type="project" value="InterPro"/>
</dbReference>
<evidence type="ECO:0000313" key="6">
    <source>
        <dbReference type="EMBL" id="CAG9971726.1"/>
    </source>
</evidence>
<dbReference type="PROSITE" id="PS00012">
    <property type="entry name" value="PHOSPHOPANTETHEINE"/>
    <property type="match status" value="2"/>
</dbReference>
<dbReference type="InterPro" id="IPR042099">
    <property type="entry name" value="ANL_N_sf"/>
</dbReference>
<dbReference type="EMBL" id="CABFNO020001240">
    <property type="protein sequence ID" value="CAG9971726.1"/>
    <property type="molecule type" value="Genomic_DNA"/>
</dbReference>
<dbReference type="InterPro" id="IPR020845">
    <property type="entry name" value="AMP-binding_CS"/>
</dbReference>
<dbReference type="OrthoDB" id="416786at2759"/>
<dbReference type="CDD" id="cd05918">
    <property type="entry name" value="A_NRPS_SidN3_like"/>
    <property type="match status" value="2"/>
</dbReference>
<feature type="domain" description="Carrier" evidence="5">
    <location>
        <begin position="2070"/>
        <end position="2146"/>
    </location>
</feature>
<dbReference type="SUPFAM" id="SSF56801">
    <property type="entry name" value="Acetyl-CoA synthetase-like"/>
    <property type="match status" value="2"/>
</dbReference>
<dbReference type="InterPro" id="IPR045851">
    <property type="entry name" value="AMP-bd_C_sf"/>
</dbReference>
<dbReference type="GO" id="GO:0016874">
    <property type="term" value="F:ligase activity"/>
    <property type="evidence" value="ECO:0007669"/>
    <property type="project" value="UniProtKB-KW"/>
</dbReference>
<dbReference type="PANTHER" id="PTHR45527:SF3">
    <property type="entry name" value="SIDEROPHORE SYNTHETASE (EUROFUNG)"/>
    <property type="match status" value="1"/>
</dbReference>
<protein>
    <recommendedName>
        <fullName evidence="5">Carrier domain-containing protein</fullName>
    </recommendedName>
</protein>
<evidence type="ECO:0000256" key="2">
    <source>
        <dbReference type="ARBA" id="ARBA00022553"/>
    </source>
</evidence>
<dbReference type="GO" id="GO:0044550">
    <property type="term" value="P:secondary metabolite biosynthetic process"/>
    <property type="evidence" value="ECO:0007669"/>
    <property type="project" value="TreeGrafter"/>
</dbReference>
<sequence>MVLSQLTNRPDVCFGYLASGRDLVVDGVEEVIGPLITTLVSRVDLSGTTAKVLEETGRNLLNHFDFQHVSLAKIQDRLGLRGEQLFNTSMTIRQAIHDTSAGDGQLCLESVSGDSTNEYNIGVAVELNGAATDVQLLHHPDVVGGVLALEAAEIFQMAISFLMDGGLEHKEKSLYNGFFESQTGSDRHYVESVWREQLQKPDATTFPVLPNPVFTPKSDSLFTCDLAGIRTSGDEMEAISVLWTAWGLVTADYTRADDINFGAIISTPGGPSSPNSEAVAPTVPTTVPIHITINRDLRVQEMLEAVAATYIKIKRCGRITQHWVRQLNEGAKSPAFQSLLQIHQLEEGSSKIHTSMSELYSNIALRLLCEVRNNGLRLQIRFDSSLLEKIQIERLAHQFGGLVRQLGSDRQKSLRLSDIHTISEEDLTDIWSWNSRVPEPVEACVHDLFAATVAETPDRLAICAWDGDLTYKQLDILSSRLANYLVTSRGAGPGTIIPLCFEKSKWTPVAMLGVMKAGAASVAMDSSHPKDRLEILVQQAFEHSNRRLIISSRLNKELSHILVGDASDQATVIIAEDIAQEQMDVWRLDTVEVQPSDILYIAFTSGSTGIPKGAVISHRNFSSAIRHQQASFGFKSAHRVFDYISYAFNAAWFNLLHTLACGACLCIPSDSERKDDIISAMNRLRVTYTVVIPSLAKLIDPREVPSLQQAMFAGEPFNQANLQQWKGIVICNCYGCAECTVAASVGPITQDNAIDPGIGRGSGIVTWIVRPDGAALAAIGEVGELWLEGPLVGKGYLGNPEKTAQAFILDPPWLTRGGGNVAGRYGRLYRTGDLVQYNTNKTLRYVGRKDNQVKIRGQFVQLGDIEQQLRRFLDSNLDATVIVEVSQPSGSNTPLLVAFLSVGDVPDDDKGDADAVLSNLICHLDEKVSECLPAHMVPSAYVSLKEIPLTGTGKTDRRRLRDMVGKLTLEELAGLNPARAQGRHHPTTPDERRLRDLWASVLDIDGQSISTHDSFFKIGGDSVAAMRLIAAARDQGLAFSVADVFRRPHLKDLAEVISQAPVEIESIVPFSLMGASIDTKNLCARAAAHCQIPDDQVLDVFPCTQLQQGLLAMTAKLSSSYVARKIFRLDPSTEVSRFQNAWKQVVECYDILRTRVVSLTGTDLVQVVCAKAPEDHISDNLSEYLAMDRENHMGLGSALSYAAFIDDSESKNHYFVWTIHHALFDGLSLPLLLDAIVKNYNREQPPTTVPFQAFIKLNATLDLYDATEYWRSQFEGCEAQTFPSLPTPTHQPRANETIIQAFTNISWPQTNITPSNIVRSAWAILQGRHSNADDVVFGVVLSGRQASMAGIGSVMGPTIATVPIRILLNKSIQVNEFLQQVQSQSVDMLAYEQFGLSRIRGLGKLESEASDFQTLLIVQPGEDTKANGDQPRLFTEIDVDPATTVHQFNTSALTIICSLYDHGFDLVLSFDSDMLPVETANQMATQMEAVVQQLCDVHLCNRCISGIETTSMEELNTIWSWNASVPEPKEACVHELFSVIAKQRPHTLAIDAWDGNLTYRELDELSTTLAGHLIAQGAGPGTIIPLFFHKSKWVVVSIIGVMKAGCASVALDMGHPESRLRTIVQQACSNSKQRIILCSKSNEDLSRKLVRDFSDQTTVLVAEELVRDVIQTDALPETSPGDLLYVVFTSGTTGTPKGAMISHRNFSSAIHYQQSTLGITQSSRVFDFISYAFDVAWCNILQTITAGGCLCIPNESAMRNDIGKNLREMKISVAVLTPTIWSLVREHDISTLETAVFAGEKLLSEAARFQAVNRLNAYGPAECTVLSTIYEIKQNDTRHPSIGTGYGMVTWVVRADGSSLAAIGEVGELYLEGPLVGQGYLGELQKTDEVFIRNPAWLLKGGPGFSGRRGCLYRTGDLVRYNKDGTLDYIGRKDDQVKIRGQRVQLGDVEHHLQKCLGSRPDISVVAEVGQPCGSGTSLLFAFLAIGETAKGTGTELREAVATLRRFIDKQIVKLLPTYMIPTFYVPVVEIPIGGTGKADRRRLRDIVAGMTLEQLAYINPTRSREPFQEPLTDAELRLQRLWATVLGIETHTISTQDNFFQVGGDSVAAMRLVAAARDEGLSFSVADTFEHPKLQEMAGQISRVDTVHDAPKSWHPSASLNELSPTIHALYPNLDITMVQRTTDFQAQCIHSASSAPMGQTYHFFLDFADVKAERLEIACHRLWDAFDILRTVFVQIDDRYLQVVCGQLMLDISIHTVRSIVQESRNWCSADDAVLELGKSYVRMAIFQSPDGASRLAMRLCHAQYDGFMLQQIVRFLEADLNGTPTPMTTPFSEFIQHIEENREASGQYWGEVLDGSTVARLDQYPISAAETATITHEVMMEAPRSDATAANTFISVCALAISNLVGSRDLTVGLLVSGRAMIPRQMNIAGPCVNVIPLRVNLENCAEFNEVAQAVQKQRIASLAFEASQLGDIVTEPSARVSMGSLGFVLQFQNIEEYPEITVHGSSSKLEVFETGAAYDLPSISITARPVGPKWKVAFTASSRFYCRDSILRLSNSLGKILEEQTQSSC</sequence>